<dbReference type="CDD" id="cd02778">
    <property type="entry name" value="MopB_CT_Thiosulfate-R-like"/>
    <property type="match status" value="1"/>
</dbReference>
<evidence type="ECO:0000256" key="8">
    <source>
        <dbReference type="ARBA" id="ARBA00023014"/>
    </source>
</evidence>
<organism evidence="10 11">
    <name type="scientific">Dissulfurirhabdus thermomarina</name>
    <dbReference type="NCBI Taxonomy" id="1765737"/>
    <lineage>
        <taxon>Bacteria</taxon>
        <taxon>Deltaproteobacteria</taxon>
        <taxon>Dissulfurirhabdaceae</taxon>
        <taxon>Dissulfurirhabdus</taxon>
    </lineage>
</organism>
<dbReference type="Gene3D" id="2.20.25.90">
    <property type="entry name" value="ADC-like domains"/>
    <property type="match status" value="1"/>
</dbReference>
<dbReference type="InterPro" id="IPR050612">
    <property type="entry name" value="Prok_Mopterin_Oxidored"/>
</dbReference>
<keyword evidence="8" id="KW-0411">Iron-sulfur</keyword>
<keyword evidence="6" id="KW-0560">Oxidoreductase</keyword>
<dbReference type="Gene3D" id="3.40.228.10">
    <property type="entry name" value="Dimethylsulfoxide Reductase, domain 2"/>
    <property type="match status" value="1"/>
</dbReference>
<dbReference type="Pfam" id="PF00384">
    <property type="entry name" value="Molybdopterin"/>
    <property type="match status" value="1"/>
</dbReference>
<dbReference type="Gene3D" id="2.40.40.20">
    <property type="match status" value="1"/>
</dbReference>
<dbReference type="Pfam" id="PF01568">
    <property type="entry name" value="Molydop_binding"/>
    <property type="match status" value="1"/>
</dbReference>
<evidence type="ECO:0000256" key="3">
    <source>
        <dbReference type="ARBA" id="ARBA00022505"/>
    </source>
</evidence>
<dbReference type="GO" id="GO:0051539">
    <property type="term" value="F:4 iron, 4 sulfur cluster binding"/>
    <property type="evidence" value="ECO:0007669"/>
    <property type="project" value="UniProtKB-KW"/>
</dbReference>
<dbReference type="SUPFAM" id="SSF50692">
    <property type="entry name" value="ADC-like"/>
    <property type="match status" value="1"/>
</dbReference>
<dbReference type="PANTHER" id="PTHR43742">
    <property type="entry name" value="TRIMETHYLAMINE-N-OXIDE REDUCTASE"/>
    <property type="match status" value="1"/>
</dbReference>
<keyword evidence="11" id="KW-1185">Reference proteome</keyword>
<dbReference type="PROSITE" id="PS51669">
    <property type="entry name" value="4FE4S_MOW_BIS_MGD"/>
    <property type="match status" value="1"/>
</dbReference>
<comment type="similarity">
    <text evidence="1">Belongs to the prokaryotic molybdopterin-containing oxidoreductase family.</text>
</comment>
<proteinExistence type="inferred from homology"/>
<evidence type="ECO:0000256" key="7">
    <source>
        <dbReference type="ARBA" id="ARBA00023004"/>
    </source>
</evidence>
<dbReference type="InterPro" id="IPR006963">
    <property type="entry name" value="Mopterin_OxRdtase_4Fe-4S_dom"/>
</dbReference>
<dbReference type="InterPro" id="IPR009010">
    <property type="entry name" value="Asp_de-COase-like_dom_sf"/>
</dbReference>
<feature type="domain" description="4Fe-4S Mo/W bis-MGD-type" evidence="9">
    <location>
        <begin position="46"/>
        <end position="102"/>
    </location>
</feature>
<accession>A0A6N9TPR0</accession>
<name>A0A6N9TPR0_DISTH</name>
<keyword evidence="4" id="KW-0479">Metal-binding</keyword>
<gene>
    <name evidence="10" type="ORF">G3N55_10465</name>
</gene>
<evidence type="ECO:0000313" key="10">
    <source>
        <dbReference type="EMBL" id="NDY43262.1"/>
    </source>
</evidence>
<protein>
    <submittedName>
        <fullName evidence="10">Molybdopterin-dependent oxidoreductase</fullName>
    </submittedName>
</protein>
<evidence type="ECO:0000256" key="6">
    <source>
        <dbReference type="ARBA" id="ARBA00023002"/>
    </source>
</evidence>
<evidence type="ECO:0000256" key="2">
    <source>
        <dbReference type="ARBA" id="ARBA00022485"/>
    </source>
</evidence>
<dbReference type="GO" id="GO:0043546">
    <property type="term" value="F:molybdopterin cofactor binding"/>
    <property type="evidence" value="ECO:0007669"/>
    <property type="project" value="InterPro"/>
</dbReference>
<keyword evidence="2" id="KW-0004">4Fe-4S</keyword>
<sequence>MKRREFLKFSTASCMALAAMELGGGKAFFRPAKAMASGELPGSLGAKEVYSVCEMCFWRCPIVAKVKGGKLVKIEGNPKSPANGKRVCARGNSGVQLLYDPDRVKYPMKRTGARGEGKWARISWDEALDEVAYNMKKVRKKYGPHALAYFDHGASAEFMRGLFMHMGTENYSNEPAFFQCVGPVAEAFISSMGYLVSGTRQYTDMGHAKAILLVGSHIGENVHVSHVREYIQGLANGAKLVVVDPRFSAPANKADVWLPIRPGTDTALLLAWINYVIQHKLYDKDFVANHCEGFEAVKEGVKDYTLEWAARICDLKVADMEAAIRMLAKAAPNVTIHPGRHSTWYGRGDVQRHRALAILNGLLGAVAVPGGLYLPTPVKTGKSECPECEAEVEEPDTSLKDDFPYAGNFPGNPTAKIIEATLTGEPYPIKLWGVNGVNILQTIPNPYDTMEAIKKLDFIFTESMMADEAAMWADIVLPGATYLERYDSLHTYDGITPYLAVRQPAVEPLFESKSSYWIARELAKRLGVDCYPCEHEVEYIEEELKGAGLTLEKLNRMGGIVSYKANPYRSRKELKLPTESGKVNLAVAHYEDDDFDPVPKFEPTPAPPKGYARLIYGRVPVHTFSRTMNNLWLHNEWPENHAWVNDEVAAKLGIADGDTIVLENQDGKRSLEVKAKVTPGIRPDAIYLPHGFGSRSKRLTRAYGKGASDQFLITHYENCPFTGASSHRTSFVRIVKGGKALDIPELRPLPREIPRFKKSA</sequence>
<dbReference type="Pfam" id="PF04879">
    <property type="entry name" value="Molybdop_Fe4S4"/>
    <property type="match status" value="1"/>
</dbReference>
<keyword evidence="7" id="KW-0408">Iron</keyword>
<keyword evidence="3" id="KW-0500">Molybdenum</keyword>
<dbReference type="Gene3D" id="3.40.50.740">
    <property type="match status" value="1"/>
</dbReference>
<dbReference type="PANTHER" id="PTHR43742:SF9">
    <property type="entry name" value="TETRATHIONATE REDUCTASE SUBUNIT A"/>
    <property type="match status" value="1"/>
</dbReference>
<dbReference type="InterPro" id="IPR006656">
    <property type="entry name" value="Mopterin_OxRdtase"/>
</dbReference>
<dbReference type="GO" id="GO:0046872">
    <property type="term" value="F:metal ion binding"/>
    <property type="evidence" value="ECO:0007669"/>
    <property type="project" value="UniProtKB-KW"/>
</dbReference>
<dbReference type="InterPro" id="IPR006657">
    <property type="entry name" value="MoPterin_dinucl-bd_dom"/>
</dbReference>
<evidence type="ECO:0000259" key="9">
    <source>
        <dbReference type="PROSITE" id="PS51669"/>
    </source>
</evidence>
<evidence type="ECO:0000313" key="11">
    <source>
        <dbReference type="Proteomes" id="UP000469346"/>
    </source>
</evidence>
<dbReference type="SMART" id="SM00926">
    <property type="entry name" value="Molybdop_Fe4S4"/>
    <property type="match status" value="1"/>
</dbReference>
<dbReference type="EMBL" id="JAAGRR010000140">
    <property type="protein sequence ID" value="NDY43262.1"/>
    <property type="molecule type" value="Genomic_DNA"/>
</dbReference>
<dbReference type="RefSeq" id="WP_163299371.1">
    <property type="nucleotide sequence ID" value="NZ_JAAGRR010000140.1"/>
</dbReference>
<evidence type="ECO:0000256" key="1">
    <source>
        <dbReference type="ARBA" id="ARBA00010312"/>
    </source>
</evidence>
<reference evidence="10 11" key="1">
    <citation type="submission" date="2020-02" db="EMBL/GenBank/DDBJ databases">
        <title>Comparative genomics of sulfur disproportionating microorganisms.</title>
        <authorList>
            <person name="Ward L.M."/>
            <person name="Bertran E."/>
            <person name="Johnston D.T."/>
        </authorList>
    </citation>
    <scope>NUCLEOTIDE SEQUENCE [LARGE SCALE GENOMIC DNA]</scope>
    <source>
        <strain evidence="10 11">DSM 100025</strain>
    </source>
</reference>
<dbReference type="Proteomes" id="UP000469346">
    <property type="component" value="Unassembled WGS sequence"/>
</dbReference>
<dbReference type="GO" id="GO:0016491">
    <property type="term" value="F:oxidoreductase activity"/>
    <property type="evidence" value="ECO:0007669"/>
    <property type="project" value="UniProtKB-KW"/>
</dbReference>
<dbReference type="AlphaFoldDB" id="A0A6N9TPR0"/>
<comment type="caution">
    <text evidence="10">The sequence shown here is derived from an EMBL/GenBank/DDBJ whole genome shotgun (WGS) entry which is preliminary data.</text>
</comment>
<dbReference type="SUPFAM" id="SSF53706">
    <property type="entry name" value="Formate dehydrogenase/DMSO reductase, domains 1-3"/>
    <property type="match status" value="1"/>
</dbReference>
<evidence type="ECO:0000256" key="5">
    <source>
        <dbReference type="ARBA" id="ARBA00022729"/>
    </source>
</evidence>
<evidence type="ECO:0000256" key="4">
    <source>
        <dbReference type="ARBA" id="ARBA00022723"/>
    </source>
</evidence>
<keyword evidence="5" id="KW-0732">Signal</keyword>